<dbReference type="RefSeq" id="WP_145069034.1">
    <property type="nucleotide sequence ID" value="NZ_CP036287.1"/>
</dbReference>
<dbReference type="FunFam" id="3.90.640.10:FF:000003">
    <property type="entry name" value="Molecular chaperone DnaK"/>
    <property type="match status" value="1"/>
</dbReference>
<dbReference type="GO" id="GO:0140662">
    <property type="term" value="F:ATP-dependent protein folding chaperone"/>
    <property type="evidence" value="ECO:0007669"/>
    <property type="project" value="InterPro"/>
</dbReference>
<evidence type="ECO:0000256" key="3">
    <source>
        <dbReference type="ARBA" id="ARBA00022840"/>
    </source>
</evidence>
<dbReference type="Pfam" id="PF00012">
    <property type="entry name" value="HSP70"/>
    <property type="match status" value="1"/>
</dbReference>
<evidence type="ECO:0000256" key="5">
    <source>
        <dbReference type="RuleBase" id="RU003322"/>
    </source>
</evidence>
<dbReference type="InterPro" id="IPR029047">
    <property type="entry name" value="HSP70_peptide-bd_sf"/>
</dbReference>
<dbReference type="PROSITE" id="PS01036">
    <property type="entry name" value="HSP70_3"/>
    <property type="match status" value="1"/>
</dbReference>
<dbReference type="PROSITE" id="PS00297">
    <property type="entry name" value="HSP70_1"/>
    <property type="match status" value="1"/>
</dbReference>
<evidence type="ECO:0000313" key="7">
    <source>
        <dbReference type="Proteomes" id="UP000316921"/>
    </source>
</evidence>
<accession>A0A518BQL9</accession>
<comment type="similarity">
    <text evidence="1 5">Belongs to the heat shock protein 70 family.</text>
</comment>
<dbReference type="PRINTS" id="PR00301">
    <property type="entry name" value="HEATSHOCK70"/>
</dbReference>
<dbReference type="NCBIfam" id="NF003520">
    <property type="entry name" value="PRK05183.1"/>
    <property type="match status" value="1"/>
</dbReference>
<dbReference type="EMBL" id="CP036287">
    <property type="protein sequence ID" value="QDU69277.1"/>
    <property type="molecule type" value="Genomic_DNA"/>
</dbReference>
<evidence type="ECO:0000256" key="1">
    <source>
        <dbReference type="ARBA" id="ARBA00007381"/>
    </source>
</evidence>
<dbReference type="InterPro" id="IPR029048">
    <property type="entry name" value="HSP70_C_sf"/>
</dbReference>
<dbReference type="GO" id="GO:0005524">
    <property type="term" value="F:ATP binding"/>
    <property type="evidence" value="ECO:0007669"/>
    <property type="project" value="UniProtKB-KW"/>
</dbReference>
<keyword evidence="7" id="KW-1185">Reference proteome</keyword>
<dbReference type="InterPro" id="IPR018181">
    <property type="entry name" value="Heat_shock_70_CS"/>
</dbReference>
<gene>
    <name evidence="6" type="primary">dnaK_2</name>
    <name evidence="6" type="ORF">Pla133_43960</name>
</gene>
<keyword evidence="4" id="KW-0143">Chaperone</keyword>
<dbReference type="KEGG" id="pbap:Pla133_43960"/>
<protein>
    <submittedName>
        <fullName evidence="6">Chaperone protein DnaK</fullName>
    </submittedName>
</protein>
<dbReference type="InterPro" id="IPR013126">
    <property type="entry name" value="Hsp_70_fam"/>
</dbReference>
<keyword evidence="3 5" id="KW-0067">ATP-binding</keyword>
<dbReference type="Proteomes" id="UP000316921">
    <property type="component" value="Chromosome"/>
</dbReference>
<dbReference type="Gene3D" id="2.60.34.10">
    <property type="entry name" value="Substrate Binding Domain Of DNAk, Chain A, domain 1"/>
    <property type="match status" value="1"/>
</dbReference>
<dbReference type="SUPFAM" id="SSF100920">
    <property type="entry name" value="Heat shock protein 70kD (HSP70), peptide-binding domain"/>
    <property type="match status" value="1"/>
</dbReference>
<proteinExistence type="inferred from homology"/>
<dbReference type="Gene3D" id="3.90.640.10">
    <property type="entry name" value="Actin, Chain A, domain 4"/>
    <property type="match status" value="1"/>
</dbReference>
<name>A0A518BQL9_9BACT</name>
<keyword evidence="2 5" id="KW-0547">Nucleotide-binding</keyword>
<organism evidence="6 7">
    <name type="scientific">Engelhardtia mirabilis</name>
    <dbReference type="NCBI Taxonomy" id="2528011"/>
    <lineage>
        <taxon>Bacteria</taxon>
        <taxon>Pseudomonadati</taxon>
        <taxon>Planctomycetota</taxon>
        <taxon>Planctomycetia</taxon>
        <taxon>Planctomycetia incertae sedis</taxon>
        <taxon>Engelhardtia</taxon>
    </lineage>
</organism>
<dbReference type="PROSITE" id="PS00329">
    <property type="entry name" value="HSP70_2"/>
    <property type="match status" value="1"/>
</dbReference>
<dbReference type="PANTHER" id="PTHR19375">
    <property type="entry name" value="HEAT SHOCK PROTEIN 70KDA"/>
    <property type="match status" value="1"/>
</dbReference>
<dbReference type="SUPFAM" id="SSF53067">
    <property type="entry name" value="Actin-like ATPase domain"/>
    <property type="match status" value="2"/>
</dbReference>
<dbReference type="SUPFAM" id="SSF100934">
    <property type="entry name" value="Heat shock protein 70kD (HSP70), C-terminal subdomain"/>
    <property type="match status" value="1"/>
</dbReference>
<evidence type="ECO:0000256" key="4">
    <source>
        <dbReference type="ARBA" id="ARBA00023186"/>
    </source>
</evidence>
<dbReference type="AlphaFoldDB" id="A0A518BQL9"/>
<dbReference type="Gene3D" id="3.30.420.40">
    <property type="match status" value="2"/>
</dbReference>
<evidence type="ECO:0000313" key="6">
    <source>
        <dbReference type="EMBL" id="QDU69277.1"/>
    </source>
</evidence>
<dbReference type="Gene3D" id="1.20.1270.10">
    <property type="match status" value="1"/>
</dbReference>
<reference evidence="6 7" key="1">
    <citation type="submission" date="2019-02" db="EMBL/GenBank/DDBJ databases">
        <title>Deep-cultivation of Planctomycetes and their phenomic and genomic characterization uncovers novel biology.</title>
        <authorList>
            <person name="Wiegand S."/>
            <person name="Jogler M."/>
            <person name="Boedeker C."/>
            <person name="Pinto D."/>
            <person name="Vollmers J."/>
            <person name="Rivas-Marin E."/>
            <person name="Kohn T."/>
            <person name="Peeters S.H."/>
            <person name="Heuer A."/>
            <person name="Rast P."/>
            <person name="Oberbeckmann S."/>
            <person name="Bunk B."/>
            <person name="Jeske O."/>
            <person name="Meyerdierks A."/>
            <person name="Storesund J.E."/>
            <person name="Kallscheuer N."/>
            <person name="Luecker S."/>
            <person name="Lage O.M."/>
            <person name="Pohl T."/>
            <person name="Merkel B.J."/>
            <person name="Hornburger P."/>
            <person name="Mueller R.-W."/>
            <person name="Bruemmer F."/>
            <person name="Labrenz M."/>
            <person name="Spormann A.M."/>
            <person name="Op den Camp H."/>
            <person name="Overmann J."/>
            <person name="Amann R."/>
            <person name="Jetten M.S.M."/>
            <person name="Mascher T."/>
            <person name="Medema M.H."/>
            <person name="Devos D.P."/>
            <person name="Kaster A.-K."/>
            <person name="Ovreas L."/>
            <person name="Rohde M."/>
            <person name="Galperin M.Y."/>
            <person name="Jogler C."/>
        </authorList>
    </citation>
    <scope>NUCLEOTIDE SEQUENCE [LARGE SCALE GENOMIC DNA]</scope>
    <source>
        <strain evidence="6 7">Pla133</strain>
    </source>
</reference>
<evidence type="ECO:0000256" key="2">
    <source>
        <dbReference type="ARBA" id="ARBA00022741"/>
    </source>
</evidence>
<dbReference type="InterPro" id="IPR043129">
    <property type="entry name" value="ATPase_NBD"/>
</dbReference>
<sequence>MAFLELDVLNNAPKAIVGIDLGTTNSLAAIFREGRATVLRPEGHSGSVPSAIWFGTEGKVLVGREAREHAVAEPGRAIFSAKRFMGRGLADCGDDLRQVPFAAGENANGVVQFDVDGRPYTPQELSALILKKVQWVASQALGGAPVERAVITVPAYFDDTQRQATRDAARLADIEVVRIINEPTAASLAYGLDQRKEGTVAVYDLGGGTFDVSILSIEDGVFRVLSTSGDTHLGGDDLDRTLVELALTELGDALPAEAREDRAFLQAVRLASERCKHELSNRTSAELHLVSPEYDLNWRREITRAEFEERAAPLIERTLDACRQALSDAGLGADAIDEVVMVGGSTRVPAVRARVETFFGKRPHTELDPDQVVALGAAVQGHVLAGGTRDILLLDVTPLSLGIETMGGAVDKVIQRNSPVPSQATAGFTTYADNQTGIDFNIVQGERELAADCRSLGRFKLTGIPPMPAGMARIAVRFQIDADGILEVTAKEESTGAASSMEVQPMNGLTDDQVETMLQASYDNAKSDFDQRRVADLKVELGTMLHAVSTHLDKVRDDLDPESLADIEEAAAEAEAVRADAGGDVDVARAQAARDAFERATTPMAALLMDRVAKQALAGKALGDV</sequence>